<protein>
    <submittedName>
        <fullName evidence="1">Uncharacterized protein</fullName>
    </submittedName>
</protein>
<dbReference type="Proteomes" id="UP000053097">
    <property type="component" value="Unassembled WGS sequence"/>
</dbReference>
<evidence type="ECO:0000313" key="1">
    <source>
        <dbReference type="EMBL" id="EZA58107.1"/>
    </source>
</evidence>
<proteinExistence type="predicted"/>
<dbReference type="EMBL" id="KK107135">
    <property type="protein sequence ID" value="EZA58107.1"/>
    <property type="molecule type" value="Genomic_DNA"/>
</dbReference>
<gene>
    <name evidence="1" type="ORF">X777_01488</name>
</gene>
<accession>A0A026WQ03</accession>
<evidence type="ECO:0000313" key="2">
    <source>
        <dbReference type="Proteomes" id="UP000053097"/>
    </source>
</evidence>
<keyword evidence="2" id="KW-1185">Reference proteome</keyword>
<name>A0A026WQ03_OOCBI</name>
<organism evidence="1 2">
    <name type="scientific">Ooceraea biroi</name>
    <name type="common">Clonal raider ant</name>
    <name type="synonym">Cerapachys biroi</name>
    <dbReference type="NCBI Taxonomy" id="2015173"/>
    <lineage>
        <taxon>Eukaryota</taxon>
        <taxon>Metazoa</taxon>
        <taxon>Ecdysozoa</taxon>
        <taxon>Arthropoda</taxon>
        <taxon>Hexapoda</taxon>
        <taxon>Insecta</taxon>
        <taxon>Pterygota</taxon>
        <taxon>Neoptera</taxon>
        <taxon>Endopterygota</taxon>
        <taxon>Hymenoptera</taxon>
        <taxon>Apocrita</taxon>
        <taxon>Aculeata</taxon>
        <taxon>Formicoidea</taxon>
        <taxon>Formicidae</taxon>
        <taxon>Dorylinae</taxon>
        <taxon>Ooceraea</taxon>
    </lineage>
</organism>
<reference evidence="1 2" key="1">
    <citation type="journal article" date="2014" name="Curr. Biol.">
        <title>The genome of the clonal raider ant Cerapachys biroi.</title>
        <authorList>
            <person name="Oxley P.R."/>
            <person name="Ji L."/>
            <person name="Fetter-Pruneda I."/>
            <person name="McKenzie S.K."/>
            <person name="Li C."/>
            <person name="Hu H."/>
            <person name="Zhang G."/>
            <person name="Kronauer D.J."/>
        </authorList>
    </citation>
    <scope>NUCLEOTIDE SEQUENCE [LARGE SCALE GENOMIC DNA]</scope>
</reference>
<feature type="non-terminal residue" evidence="1">
    <location>
        <position position="1"/>
    </location>
</feature>
<dbReference type="AlphaFoldDB" id="A0A026WQ03"/>
<sequence>VPGIGALRKAWLLATRNEAMMKRYHASAIIMDRSDHSAILKLRSVAQPLTRALWRFLMLSSRGDVRIALDVVTRMTNQPRERKEGKNERMNERFSCLSRFIAFLLRVAARLRDFADFSDRLASSELLVFLPGVS</sequence>